<evidence type="ECO:0000256" key="1">
    <source>
        <dbReference type="ARBA" id="ARBA00010394"/>
    </source>
</evidence>
<sequence>MGCGASSTKGSAAAGPKPPTAAQPTTEKKSGLSPVSSSGSNGTCRTASDIQKPQPQQQPQCSASSGSQKAAAASPLPPPVAPKESAPPASAPGKSAPAPAAGTGSRPGTPPKPADPVSKAAASPAPTDTSSRPVLQIPKLAAGTALSCLTPPPPPEPSAAELSDDTLEHVRHMASGDGGTAAAAAHVRQLLCTASPPIQALLDAGTAAALVRCLKDGPSEAKLDAAWSLTNIAASPVFSHVEALYKVEAHIALLAILGVPPGRGTRSVSGSGGIGQVLAAAAAAAASPALRLQALWALANIAGVIHPDYKTQTLAAEILEVGALGAVMSIMEAEYTATCGRESVSASGSRSGSSANAALRCAAWCLHNLAKHKREKEMVDVIPLATQLLLNCPDLEVLTCVAWVLAYLGSSEDNKSHLKQALPALPRLVPWVREASSTLANPSLLCVGTMCTGYMRALDYSSEVVEAGGVPAFLSYLRKGNEAGRRDMVMDALFALSNVAGANNATVQALLEAGAFAEVVSLLRTVGDDEEVRMECLYVLTNAYDPLVGVEVTTVQKLFESGILEELDKQLDSSAPAARLDLLLKGLTDGLKRGQMLMTYTASMMLVELGQEAAAAAPPPVNPVVELYGRLGTVHRIQALNSHPDSEVATKANGILTVLKFMS</sequence>
<keyword evidence="3" id="KW-0653">Protein transport</keyword>
<dbReference type="Pfam" id="PF00514">
    <property type="entry name" value="Arm"/>
    <property type="match status" value="1"/>
</dbReference>
<dbReference type="Proteomes" id="UP000747399">
    <property type="component" value="Unassembled WGS sequence"/>
</dbReference>
<dbReference type="InterPro" id="IPR000225">
    <property type="entry name" value="Armadillo"/>
</dbReference>
<gene>
    <name evidence="5" type="ORF">Vafri_11916</name>
</gene>
<organism evidence="5 6">
    <name type="scientific">Volvox africanus</name>
    <dbReference type="NCBI Taxonomy" id="51714"/>
    <lineage>
        <taxon>Eukaryota</taxon>
        <taxon>Viridiplantae</taxon>
        <taxon>Chlorophyta</taxon>
        <taxon>core chlorophytes</taxon>
        <taxon>Chlorophyceae</taxon>
        <taxon>CS clade</taxon>
        <taxon>Chlamydomonadales</taxon>
        <taxon>Volvocaceae</taxon>
        <taxon>Volvox</taxon>
    </lineage>
</organism>
<comment type="similarity">
    <text evidence="1">Belongs to the importin alpha family.</text>
</comment>
<dbReference type="SMART" id="SM00185">
    <property type="entry name" value="ARM"/>
    <property type="match status" value="7"/>
</dbReference>
<dbReference type="AlphaFoldDB" id="A0A8J4B918"/>
<dbReference type="PANTHER" id="PTHR23316">
    <property type="entry name" value="IMPORTIN ALPHA"/>
    <property type="match status" value="1"/>
</dbReference>
<reference evidence="5" key="1">
    <citation type="journal article" date="2021" name="Proc. Natl. Acad. Sci. U.S.A.">
        <title>Three genomes in the algal genus Volvox reveal the fate of a haploid sex-determining region after a transition to homothallism.</title>
        <authorList>
            <person name="Yamamoto K."/>
            <person name="Hamaji T."/>
            <person name="Kawai-Toyooka H."/>
            <person name="Matsuzaki R."/>
            <person name="Takahashi F."/>
            <person name="Nishimura Y."/>
            <person name="Kawachi M."/>
            <person name="Noguchi H."/>
            <person name="Minakuchi Y."/>
            <person name="Umen J.G."/>
            <person name="Toyoda A."/>
            <person name="Nozaki H."/>
        </authorList>
    </citation>
    <scope>NUCLEOTIDE SEQUENCE</scope>
    <source>
        <strain evidence="5">NIES-3780</strain>
    </source>
</reference>
<feature type="compositionally biased region" description="Low complexity" evidence="4">
    <location>
        <begin position="1"/>
        <end position="15"/>
    </location>
</feature>
<dbReference type="SUPFAM" id="SSF48371">
    <property type="entry name" value="ARM repeat"/>
    <property type="match status" value="1"/>
</dbReference>
<comment type="caution">
    <text evidence="5">The sequence shown here is derived from an EMBL/GenBank/DDBJ whole genome shotgun (WGS) entry which is preliminary data.</text>
</comment>
<evidence type="ECO:0000256" key="2">
    <source>
        <dbReference type="ARBA" id="ARBA00022448"/>
    </source>
</evidence>
<protein>
    <submittedName>
        <fullName evidence="5">Uncharacterized protein</fullName>
    </submittedName>
</protein>
<keyword evidence="6" id="KW-1185">Reference proteome</keyword>
<name>A0A8J4B918_9CHLO</name>
<accession>A0A8J4B918</accession>
<evidence type="ECO:0000313" key="5">
    <source>
        <dbReference type="EMBL" id="GIL56572.1"/>
    </source>
</evidence>
<feature type="compositionally biased region" description="Low complexity" evidence="4">
    <location>
        <begin position="118"/>
        <end position="131"/>
    </location>
</feature>
<evidence type="ECO:0000256" key="4">
    <source>
        <dbReference type="SAM" id="MobiDB-lite"/>
    </source>
</evidence>
<dbReference type="GO" id="GO:0015031">
    <property type="term" value="P:protein transport"/>
    <property type="evidence" value="ECO:0007669"/>
    <property type="project" value="UniProtKB-KW"/>
</dbReference>
<proteinExistence type="inferred from homology"/>
<evidence type="ECO:0000313" key="6">
    <source>
        <dbReference type="Proteomes" id="UP000747399"/>
    </source>
</evidence>
<feature type="compositionally biased region" description="Low complexity" evidence="4">
    <location>
        <begin position="51"/>
        <end position="74"/>
    </location>
</feature>
<evidence type="ECO:0000256" key="3">
    <source>
        <dbReference type="ARBA" id="ARBA00022927"/>
    </source>
</evidence>
<dbReference type="InterPro" id="IPR016024">
    <property type="entry name" value="ARM-type_fold"/>
</dbReference>
<dbReference type="Gene3D" id="1.25.10.10">
    <property type="entry name" value="Leucine-rich Repeat Variant"/>
    <property type="match status" value="1"/>
</dbReference>
<feature type="compositionally biased region" description="Low complexity" evidence="4">
    <location>
        <begin position="31"/>
        <end position="42"/>
    </location>
</feature>
<keyword evidence="2" id="KW-0813">Transport</keyword>
<dbReference type="EMBL" id="BNCO01000024">
    <property type="protein sequence ID" value="GIL56572.1"/>
    <property type="molecule type" value="Genomic_DNA"/>
</dbReference>
<dbReference type="InterPro" id="IPR011989">
    <property type="entry name" value="ARM-like"/>
</dbReference>
<feature type="region of interest" description="Disordered" evidence="4">
    <location>
        <begin position="1"/>
        <end position="134"/>
    </location>
</feature>
<feature type="compositionally biased region" description="Low complexity" evidence="4">
    <location>
        <begin position="82"/>
        <end position="107"/>
    </location>
</feature>